<dbReference type="EMBL" id="AHAF01000003">
    <property type="protein sequence ID" value="EKU78779.1"/>
    <property type="molecule type" value="Genomic_DNA"/>
</dbReference>
<dbReference type="STRING" id="883156.HMPREF9282_00576"/>
<feature type="transmembrane region" description="Helical" evidence="1">
    <location>
        <begin position="12"/>
        <end position="29"/>
    </location>
</feature>
<evidence type="ECO:0000256" key="1">
    <source>
        <dbReference type="SAM" id="Phobius"/>
    </source>
</evidence>
<protein>
    <submittedName>
        <fullName evidence="2">Uncharacterized protein</fullName>
    </submittedName>
</protein>
<proteinExistence type="predicted"/>
<name>K9D2J1_9FIRM</name>
<accession>K9D2J1</accession>
<gene>
    <name evidence="2" type="ORF">HMPREF9282_00576</name>
</gene>
<comment type="caution">
    <text evidence="2">The sequence shown here is derived from an EMBL/GenBank/DDBJ whole genome shotgun (WGS) entry which is preliminary data.</text>
</comment>
<dbReference type="AlphaFoldDB" id="K9D2J1"/>
<reference evidence="2 3" key="1">
    <citation type="submission" date="2012-09" db="EMBL/GenBank/DDBJ databases">
        <title>The Genome Sequence of Veillonella ratti ACS-216-V-COL6B.</title>
        <authorList>
            <consortium name="The Broad Institute Genome Sequencing Platform"/>
            <person name="Earl A."/>
            <person name="Ward D."/>
            <person name="Feldgarden M."/>
            <person name="Gevers D."/>
            <person name="Saerens B."/>
            <person name="Vaneechoutte M."/>
            <person name="Walker B."/>
            <person name="Young S.K."/>
            <person name="Zeng Q."/>
            <person name="Gargeya S."/>
            <person name="Fitzgerald M."/>
            <person name="Haas B."/>
            <person name="Abouelleil A."/>
            <person name="Alvarado L."/>
            <person name="Arachchi H.M."/>
            <person name="Berlin A."/>
            <person name="Chapman S.B."/>
            <person name="Goldberg J."/>
            <person name="Griggs A."/>
            <person name="Gujja S."/>
            <person name="Hansen M."/>
            <person name="Howarth C."/>
            <person name="Imamovic A."/>
            <person name="Larimer J."/>
            <person name="McCowen C."/>
            <person name="Montmayeur A."/>
            <person name="Murphy C."/>
            <person name="Neiman D."/>
            <person name="Pearson M."/>
            <person name="Priest M."/>
            <person name="Roberts A."/>
            <person name="Saif S."/>
            <person name="Shea T."/>
            <person name="Sisk P."/>
            <person name="Sykes S."/>
            <person name="Wortman J."/>
            <person name="Nusbaum C."/>
            <person name="Birren B."/>
        </authorList>
    </citation>
    <scope>NUCLEOTIDE SEQUENCE [LARGE SCALE GENOMIC DNA]</scope>
    <source>
        <strain evidence="2 3">ACS-216-V-Col6b</strain>
    </source>
</reference>
<dbReference type="Proteomes" id="UP000009891">
    <property type="component" value="Unassembled WGS sequence"/>
</dbReference>
<dbReference type="eggNOG" id="ENOG5033926">
    <property type="taxonomic scope" value="Bacteria"/>
</dbReference>
<dbReference type="PATRIC" id="fig|883156.3.peg.560"/>
<organism evidence="2 3">
    <name type="scientific">Veillonella seminalis ACS-216-V-Col6b</name>
    <dbReference type="NCBI Taxonomy" id="883156"/>
    <lineage>
        <taxon>Bacteria</taxon>
        <taxon>Bacillati</taxon>
        <taxon>Bacillota</taxon>
        <taxon>Negativicutes</taxon>
        <taxon>Veillonellales</taxon>
        <taxon>Veillonellaceae</taxon>
        <taxon>Veillonella</taxon>
    </lineage>
</organism>
<dbReference type="RefSeq" id="WP_006555476.1">
    <property type="nucleotide sequence ID" value="NZ_JH992936.1"/>
</dbReference>
<sequence>MEKLIGIFKISWKYLLTFVVAFCIGYFIHQPRVIYEHIPVTKEVPVVTTKTQTEFVYVPKKHEEDADVEATIEQPKVSVKVNGQDHKFDLVQGETQKFENGKLVMNQQSQITFDLNVPDRNELLLSAEAEVNRDGVTPNVILEKRNGRFHYGASYNVKDNELSGFVKYDVLRLYTE</sequence>
<keyword evidence="3" id="KW-1185">Reference proteome</keyword>
<keyword evidence="1" id="KW-0812">Transmembrane</keyword>
<evidence type="ECO:0000313" key="2">
    <source>
        <dbReference type="EMBL" id="EKU78779.1"/>
    </source>
</evidence>
<evidence type="ECO:0000313" key="3">
    <source>
        <dbReference type="Proteomes" id="UP000009891"/>
    </source>
</evidence>
<keyword evidence="1" id="KW-1133">Transmembrane helix</keyword>
<dbReference type="HOGENOM" id="CLU_1524487_0_0_9"/>
<dbReference type="OrthoDB" id="1681369at2"/>
<keyword evidence="1" id="KW-0472">Membrane</keyword>